<reference evidence="1 2" key="1">
    <citation type="submission" date="2017-03" db="EMBL/GenBank/DDBJ databases">
        <title>Genome sequence of Clostridium chromiireducens DSM 23318.</title>
        <authorList>
            <person name="Poehlein A."/>
            <person name="Daniel R."/>
        </authorList>
    </citation>
    <scope>NUCLEOTIDE SEQUENCE [LARGE SCALE GENOMIC DNA]</scope>
    <source>
        <strain evidence="1 2">DSM 23318</strain>
    </source>
</reference>
<dbReference type="OrthoDB" id="1455663at1239"/>
<dbReference type="AlphaFoldDB" id="A0A1V4J0G2"/>
<accession>A0A1V4J0G2</accession>
<dbReference type="Proteomes" id="UP000191056">
    <property type="component" value="Unassembled WGS sequence"/>
</dbReference>
<comment type="caution">
    <text evidence="1">The sequence shown here is derived from an EMBL/GenBank/DDBJ whole genome shotgun (WGS) entry which is preliminary data.</text>
</comment>
<evidence type="ECO:0000313" key="1">
    <source>
        <dbReference type="EMBL" id="OPJ65505.1"/>
    </source>
</evidence>
<gene>
    <name evidence="1" type="ORF">CLCHR_06970</name>
</gene>
<keyword evidence="2" id="KW-1185">Reference proteome</keyword>
<sequence>MKLSNLKSLSALNKLQLLKTTGGLTMLANALAEGHSLCQIADIIGVTSKTMYKWQAICPEIADEIAPYMQAAYRIICAYDAHNTNMKGYIHSAYKTPLELWNSDYIRNYFKAWGITGDKYYPLCLKSLKNRGTYHLSNYTLITYSRVSADNRIIPLVPII</sequence>
<dbReference type="STRING" id="225345.CLCHR_06970"/>
<name>A0A1V4J0G2_9CLOT</name>
<dbReference type="EMBL" id="MZGT01000007">
    <property type="protein sequence ID" value="OPJ65505.1"/>
    <property type="molecule type" value="Genomic_DNA"/>
</dbReference>
<evidence type="ECO:0008006" key="3">
    <source>
        <dbReference type="Google" id="ProtNLM"/>
    </source>
</evidence>
<protein>
    <recommendedName>
        <fullName evidence="3">Helix-turn-helix domain-containing protein</fullName>
    </recommendedName>
</protein>
<proteinExistence type="predicted"/>
<organism evidence="1 2">
    <name type="scientific">Clostridium chromiireducens</name>
    <dbReference type="NCBI Taxonomy" id="225345"/>
    <lineage>
        <taxon>Bacteria</taxon>
        <taxon>Bacillati</taxon>
        <taxon>Bacillota</taxon>
        <taxon>Clostridia</taxon>
        <taxon>Eubacteriales</taxon>
        <taxon>Clostridiaceae</taxon>
        <taxon>Clostridium</taxon>
    </lineage>
</organism>
<evidence type="ECO:0000313" key="2">
    <source>
        <dbReference type="Proteomes" id="UP000191056"/>
    </source>
</evidence>
<dbReference type="RefSeq" id="WP_079438293.1">
    <property type="nucleotide sequence ID" value="NZ_MZGT01000007.1"/>
</dbReference>